<dbReference type="PROSITE" id="PS51257">
    <property type="entry name" value="PROKAR_LIPOPROTEIN"/>
    <property type="match status" value="1"/>
</dbReference>
<keyword evidence="5" id="KW-0653">Protein transport</keyword>
<organism evidence="13 14">
    <name type="scientific">Deinococcus hopiensis KR-140</name>
    <dbReference type="NCBI Taxonomy" id="695939"/>
    <lineage>
        <taxon>Bacteria</taxon>
        <taxon>Thermotogati</taxon>
        <taxon>Deinococcota</taxon>
        <taxon>Deinococci</taxon>
        <taxon>Deinococcales</taxon>
        <taxon>Deinococcaceae</taxon>
        <taxon>Deinococcus</taxon>
    </lineage>
</organism>
<dbReference type="CDD" id="cd20070">
    <property type="entry name" value="5TM_YidC_Alb3"/>
    <property type="match status" value="1"/>
</dbReference>
<dbReference type="GO" id="GO:0051205">
    <property type="term" value="P:protein insertion into membrane"/>
    <property type="evidence" value="ECO:0007669"/>
    <property type="project" value="TreeGrafter"/>
</dbReference>
<name>A0A1W1VMX4_9DEIO</name>
<feature type="transmembrane region" description="Helical" evidence="10">
    <location>
        <begin position="314"/>
        <end position="333"/>
    </location>
</feature>
<keyword evidence="8" id="KW-0143">Chaperone</keyword>
<keyword evidence="4 9" id="KW-0812">Transmembrane</keyword>
<comment type="subcellular location">
    <subcellularLocation>
        <location evidence="1">Cell membrane</location>
        <topology evidence="1">Multi-pass membrane protein</topology>
    </subcellularLocation>
    <subcellularLocation>
        <location evidence="9">Membrane</location>
        <topology evidence="9">Multi-pass membrane protein</topology>
    </subcellularLocation>
</comment>
<gene>
    <name evidence="13" type="ORF">SAMN00790413_02502</name>
</gene>
<feature type="domain" description="Membrane insertase YidC/Oxa/ALB C-terminal" evidence="12">
    <location>
        <begin position="314"/>
        <end position="492"/>
    </location>
</feature>
<keyword evidence="2" id="KW-0813">Transport</keyword>
<dbReference type="RefSeq" id="WP_084049763.1">
    <property type="nucleotide sequence ID" value="NZ_FWWU01000009.1"/>
</dbReference>
<evidence type="ECO:0000256" key="8">
    <source>
        <dbReference type="ARBA" id="ARBA00023186"/>
    </source>
</evidence>
<evidence type="ECO:0000256" key="7">
    <source>
        <dbReference type="ARBA" id="ARBA00023136"/>
    </source>
</evidence>
<evidence type="ECO:0000256" key="3">
    <source>
        <dbReference type="ARBA" id="ARBA00022475"/>
    </source>
</evidence>
<dbReference type="InterPro" id="IPR028055">
    <property type="entry name" value="YidC/Oxa/ALB_C"/>
</dbReference>
<keyword evidence="6 10" id="KW-1133">Transmembrane helix</keyword>
<dbReference type="NCBIfam" id="TIGR03592">
    <property type="entry name" value="yidC_oxa1_cterm"/>
    <property type="match status" value="1"/>
</dbReference>
<evidence type="ECO:0000256" key="9">
    <source>
        <dbReference type="RuleBase" id="RU003945"/>
    </source>
</evidence>
<dbReference type="GO" id="GO:0005886">
    <property type="term" value="C:plasma membrane"/>
    <property type="evidence" value="ECO:0007669"/>
    <property type="project" value="UniProtKB-SubCell"/>
</dbReference>
<dbReference type="EMBL" id="FWWU01000009">
    <property type="protein sequence ID" value="SMB94719.1"/>
    <property type="molecule type" value="Genomic_DNA"/>
</dbReference>
<dbReference type="InterPro" id="IPR047196">
    <property type="entry name" value="YidC_ALB_C"/>
</dbReference>
<evidence type="ECO:0000256" key="1">
    <source>
        <dbReference type="ARBA" id="ARBA00004651"/>
    </source>
</evidence>
<evidence type="ECO:0000256" key="4">
    <source>
        <dbReference type="ARBA" id="ARBA00022692"/>
    </source>
</evidence>
<keyword evidence="14" id="KW-1185">Reference proteome</keyword>
<protein>
    <submittedName>
        <fullName evidence="13">YidC/Oxa1 family membrane protein insertase</fullName>
    </submittedName>
</protein>
<dbReference type="PANTHER" id="PTHR12428">
    <property type="entry name" value="OXA1"/>
    <property type="match status" value="1"/>
</dbReference>
<keyword evidence="3" id="KW-1003">Cell membrane</keyword>
<evidence type="ECO:0000313" key="14">
    <source>
        <dbReference type="Proteomes" id="UP000192582"/>
    </source>
</evidence>
<keyword evidence="7 10" id="KW-0472">Membrane</keyword>
<dbReference type="OrthoDB" id="9780552at2"/>
<dbReference type="GO" id="GO:0015031">
    <property type="term" value="P:protein transport"/>
    <property type="evidence" value="ECO:0007669"/>
    <property type="project" value="UniProtKB-KW"/>
</dbReference>
<accession>A0A1W1VMX4</accession>
<feature type="transmembrane region" description="Helical" evidence="10">
    <location>
        <begin position="455"/>
        <end position="478"/>
    </location>
</feature>
<dbReference type="Pfam" id="PF02096">
    <property type="entry name" value="60KD_IMP"/>
    <property type="match status" value="1"/>
</dbReference>
<sequence length="525" mass="57844">MKLRTLLPLTALGALLLTGCSNTGPLPTFGNPIKPEWIRADFDGKLGEELIATSNLQDVVFNQRGEVIGWYIKQNAGTPYIKKRADGSYDLTALQNSKVLVNMVAGRTAFAVEGGDLKAAAPAQAQAPRTTLDLPANRQEAVFRYTQGGATVTKTVILHPRNFKMDVKTDVQGGPESYAMLFPGLGKADNPRVQAASVGSAPAAVQGSGTLEVKNVQYAALQENPSQVAHALIVRPQAGTTADASLTGGAQGLIRLTLRGESNLEVYGGKNELVHLYQSGYTSLPGLFQPNFFGKISLLIVRLMETLYGLVHNWGLVIVLLTLLLRGVMWPLMQAQGRTTARMQIMQPKIKELQDRYKDRKDMESQRAMQAEMQQLYRDHNFNPAGCLSNFLPFPVLIALWSTVRNFEFDSGFLWLPDLAVPDPFYILALLYLIVNVGQLYVMTRKNPDMFRQQAMIYIIFLYFALTFPAGVTIYTILSTLIGIVQQLLINRQVERETASLAQTVQKAPARPSTKAVKTIEAPKK</sequence>
<reference evidence="13 14" key="1">
    <citation type="submission" date="2017-04" db="EMBL/GenBank/DDBJ databases">
        <authorList>
            <person name="Afonso C.L."/>
            <person name="Miller P.J."/>
            <person name="Scott M.A."/>
            <person name="Spackman E."/>
            <person name="Goraichik I."/>
            <person name="Dimitrov K.M."/>
            <person name="Suarez D.L."/>
            <person name="Swayne D.E."/>
        </authorList>
    </citation>
    <scope>NUCLEOTIDE SEQUENCE [LARGE SCALE GENOMIC DNA]</scope>
    <source>
        <strain evidence="13 14">KR-140</strain>
    </source>
</reference>
<evidence type="ECO:0000256" key="10">
    <source>
        <dbReference type="SAM" id="Phobius"/>
    </source>
</evidence>
<comment type="similarity">
    <text evidence="9">Belongs to the OXA1/ALB3/YidC family.</text>
</comment>
<feature type="signal peptide" evidence="11">
    <location>
        <begin position="1"/>
        <end position="23"/>
    </location>
</feature>
<evidence type="ECO:0000256" key="2">
    <source>
        <dbReference type="ARBA" id="ARBA00022448"/>
    </source>
</evidence>
<dbReference type="AlphaFoldDB" id="A0A1W1VMX4"/>
<evidence type="ECO:0000259" key="12">
    <source>
        <dbReference type="Pfam" id="PF02096"/>
    </source>
</evidence>
<dbReference type="PANTHER" id="PTHR12428:SF65">
    <property type="entry name" value="CYTOCHROME C OXIDASE ASSEMBLY PROTEIN COX18, MITOCHONDRIAL"/>
    <property type="match status" value="1"/>
</dbReference>
<proteinExistence type="inferred from homology"/>
<keyword evidence="11" id="KW-0732">Signal</keyword>
<dbReference type="InterPro" id="IPR001708">
    <property type="entry name" value="YidC/ALB3/OXA1/COX18"/>
</dbReference>
<feature type="chain" id="PRO_5012415939" evidence="11">
    <location>
        <begin position="24"/>
        <end position="525"/>
    </location>
</feature>
<dbReference type="PRINTS" id="PR00701">
    <property type="entry name" value="60KDINNERMP"/>
</dbReference>
<evidence type="ECO:0000313" key="13">
    <source>
        <dbReference type="EMBL" id="SMB94719.1"/>
    </source>
</evidence>
<dbReference type="Proteomes" id="UP000192582">
    <property type="component" value="Unassembled WGS sequence"/>
</dbReference>
<evidence type="ECO:0000256" key="11">
    <source>
        <dbReference type="SAM" id="SignalP"/>
    </source>
</evidence>
<feature type="transmembrane region" description="Helical" evidence="10">
    <location>
        <begin position="424"/>
        <end position="443"/>
    </location>
</feature>
<dbReference type="STRING" id="695939.SAMN00790413_02502"/>
<evidence type="ECO:0000256" key="6">
    <source>
        <dbReference type="ARBA" id="ARBA00022989"/>
    </source>
</evidence>
<dbReference type="GO" id="GO:0032977">
    <property type="term" value="F:membrane insertase activity"/>
    <property type="evidence" value="ECO:0007669"/>
    <property type="project" value="InterPro"/>
</dbReference>
<feature type="transmembrane region" description="Helical" evidence="10">
    <location>
        <begin position="382"/>
        <end position="404"/>
    </location>
</feature>
<evidence type="ECO:0000256" key="5">
    <source>
        <dbReference type="ARBA" id="ARBA00022927"/>
    </source>
</evidence>